<dbReference type="InterPro" id="IPR020916">
    <property type="entry name" value="Gln_gamma-glutamylTfrase_bac"/>
</dbReference>
<dbReference type="GO" id="GO:0003810">
    <property type="term" value="F:protein-glutamine gamma-glutamyltransferase activity"/>
    <property type="evidence" value="ECO:0007669"/>
    <property type="project" value="InterPro"/>
</dbReference>
<accession>A0A1M6N1P4</accession>
<dbReference type="Pfam" id="PF20085">
    <property type="entry name" value="TGL"/>
    <property type="match status" value="1"/>
</dbReference>
<dbReference type="STRING" id="1121301.SAMN02745912_01530"/>
<name>A0A1M6N1P4_PARC5</name>
<dbReference type="GO" id="GO:0030435">
    <property type="term" value="P:sporulation resulting in formation of a cellular spore"/>
    <property type="evidence" value="ECO:0007669"/>
    <property type="project" value="UniProtKB-KW"/>
</dbReference>
<proteinExistence type="inferred from homology"/>
<gene>
    <name evidence="3" type="ORF">SAMN02745912_01530</name>
</gene>
<organism evidence="3 4">
    <name type="scientific">Paramaledivibacter caminithermalis (strain DSM 15212 / CIP 107654 / DViRD3)</name>
    <name type="common">Clostridium caminithermale</name>
    <dbReference type="NCBI Taxonomy" id="1121301"/>
    <lineage>
        <taxon>Bacteria</taxon>
        <taxon>Bacillati</taxon>
        <taxon>Bacillota</taxon>
        <taxon>Clostridia</taxon>
        <taxon>Peptostreptococcales</taxon>
        <taxon>Caminicellaceae</taxon>
        <taxon>Paramaledivibacter</taxon>
    </lineage>
</organism>
<evidence type="ECO:0000313" key="3">
    <source>
        <dbReference type="EMBL" id="SHJ89578.1"/>
    </source>
</evidence>
<dbReference type="OrthoDB" id="1845399at2"/>
<keyword evidence="4" id="KW-1185">Reference proteome</keyword>
<protein>
    <submittedName>
        <fullName evidence="3">Protein-glutamine gamma-glutamyltransferase</fullName>
    </submittedName>
</protein>
<reference evidence="3 4" key="1">
    <citation type="submission" date="2016-11" db="EMBL/GenBank/DDBJ databases">
        <authorList>
            <person name="Jaros S."/>
            <person name="Januszkiewicz K."/>
            <person name="Wedrychowicz H."/>
        </authorList>
    </citation>
    <scope>NUCLEOTIDE SEQUENCE [LARGE SCALE GENOMIC DNA]</scope>
    <source>
        <strain evidence="3 4">DSM 15212</strain>
    </source>
</reference>
<keyword evidence="2" id="KW-0749">Sporulation</keyword>
<evidence type="ECO:0000256" key="1">
    <source>
        <dbReference type="ARBA" id="ARBA00022679"/>
    </source>
</evidence>
<dbReference type="AlphaFoldDB" id="A0A1M6N1P4"/>
<dbReference type="NCBIfam" id="NF002869">
    <property type="entry name" value="PRK03187.1"/>
    <property type="match status" value="1"/>
</dbReference>
<dbReference type="HAMAP" id="MF_00727">
    <property type="entry name" value="Tgl"/>
    <property type="match status" value="1"/>
</dbReference>
<dbReference type="EMBL" id="FRAG01000014">
    <property type="protein sequence ID" value="SHJ89578.1"/>
    <property type="molecule type" value="Genomic_DNA"/>
</dbReference>
<evidence type="ECO:0000313" key="4">
    <source>
        <dbReference type="Proteomes" id="UP000184465"/>
    </source>
</evidence>
<dbReference type="Proteomes" id="UP000184465">
    <property type="component" value="Unassembled WGS sequence"/>
</dbReference>
<evidence type="ECO:0000256" key="2">
    <source>
        <dbReference type="ARBA" id="ARBA00022969"/>
    </source>
</evidence>
<sequence length="278" mass="32300">MIKISDKIMDPKEIINAYPPDSIEVKIIEILSSSDNIYIYKSLDELKFELNLRINIISASRELNDSNFSFRTFRKSICNPQYWTRTGEGGFLIKDKVTPSDGIKDIFTNSSMYGTECATAIVIVYYKALLNIYPQELFNELFADLHLMNWHYLDKDLDIGYYENVDFLPGDCRYFKNPDVDPLTPEWQGENTIDLGDGTYYGHGLGIGTADEIIKALNENRKEGSKQSAYLMDSATRPNFKYLSIKYYDFIAKLERENYRRILIDYRNFEAKLPKVFC</sequence>
<dbReference type="RefSeq" id="WP_073148572.1">
    <property type="nucleotide sequence ID" value="NZ_FRAG01000014.1"/>
</dbReference>
<keyword evidence="1 3" id="KW-0808">Transferase</keyword>